<evidence type="ECO:0008006" key="4">
    <source>
        <dbReference type="Google" id="ProtNLM"/>
    </source>
</evidence>
<evidence type="ECO:0000313" key="3">
    <source>
        <dbReference type="Proteomes" id="UP000799757"/>
    </source>
</evidence>
<organism evidence="2 3">
    <name type="scientific">Melanomma pulvis-pyrius CBS 109.77</name>
    <dbReference type="NCBI Taxonomy" id="1314802"/>
    <lineage>
        <taxon>Eukaryota</taxon>
        <taxon>Fungi</taxon>
        <taxon>Dikarya</taxon>
        <taxon>Ascomycota</taxon>
        <taxon>Pezizomycotina</taxon>
        <taxon>Dothideomycetes</taxon>
        <taxon>Pleosporomycetidae</taxon>
        <taxon>Pleosporales</taxon>
        <taxon>Melanommataceae</taxon>
        <taxon>Melanomma</taxon>
    </lineage>
</organism>
<reference evidence="2" key="1">
    <citation type="journal article" date="2020" name="Stud. Mycol.">
        <title>101 Dothideomycetes genomes: a test case for predicting lifestyles and emergence of pathogens.</title>
        <authorList>
            <person name="Haridas S."/>
            <person name="Albert R."/>
            <person name="Binder M."/>
            <person name="Bloem J."/>
            <person name="Labutti K."/>
            <person name="Salamov A."/>
            <person name="Andreopoulos B."/>
            <person name="Baker S."/>
            <person name="Barry K."/>
            <person name="Bills G."/>
            <person name="Bluhm B."/>
            <person name="Cannon C."/>
            <person name="Castanera R."/>
            <person name="Culley D."/>
            <person name="Daum C."/>
            <person name="Ezra D."/>
            <person name="Gonzalez J."/>
            <person name="Henrissat B."/>
            <person name="Kuo A."/>
            <person name="Liang C."/>
            <person name="Lipzen A."/>
            <person name="Lutzoni F."/>
            <person name="Magnuson J."/>
            <person name="Mondo S."/>
            <person name="Nolan M."/>
            <person name="Ohm R."/>
            <person name="Pangilinan J."/>
            <person name="Park H.-J."/>
            <person name="Ramirez L."/>
            <person name="Alfaro M."/>
            <person name="Sun H."/>
            <person name="Tritt A."/>
            <person name="Yoshinaga Y."/>
            <person name="Zwiers L.-H."/>
            <person name="Turgeon B."/>
            <person name="Goodwin S."/>
            <person name="Spatafora J."/>
            <person name="Crous P."/>
            <person name="Grigoriev I."/>
        </authorList>
    </citation>
    <scope>NUCLEOTIDE SEQUENCE</scope>
    <source>
        <strain evidence="2">CBS 109.77</strain>
    </source>
</reference>
<protein>
    <recommendedName>
        <fullName evidence="4">F-box domain-containing protein</fullName>
    </recommendedName>
</protein>
<accession>A0A6A6X6E8</accession>
<dbReference type="EMBL" id="MU002008">
    <property type="protein sequence ID" value="KAF2791655.1"/>
    <property type="molecule type" value="Genomic_DNA"/>
</dbReference>
<dbReference type="PANTHER" id="PTHR42085:SF1">
    <property type="entry name" value="F-BOX DOMAIN-CONTAINING PROTEIN"/>
    <property type="match status" value="1"/>
</dbReference>
<keyword evidence="3" id="KW-1185">Reference proteome</keyword>
<dbReference type="Proteomes" id="UP000799757">
    <property type="component" value="Unassembled WGS sequence"/>
</dbReference>
<dbReference type="OrthoDB" id="4790878at2759"/>
<name>A0A6A6X6E8_9PLEO</name>
<feature type="region of interest" description="Disordered" evidence="1">
    <location>
        <begin position="1"/>
        <end position="25"/>
    </location>
</feature>
<dbReference type="AlphaFoldDB" id="A0A6A6X6E8"/>
<sequence>MPQSISSDYNSSLSNSKMAQSEPLQAHNTVAQKAVSSLETETTQRVNRKSSAFLRLPAEVRNNIYEYTLHCDDDALQYRYWKTKRNQRPIFHAQHKSNEDVQDFNQLKFVCRQLYHETRSLEIRCNALAFKQIARWELEASAQFLRFVKGLPRKKLKWLRTITLSRNPNTFRNSWAWCPGVVSQELPSIIKISQFCVTHPHIHVNFIIPHFKVHEKFHLLPNNPALDIVSFVVSAVYINRILRDKDFAFLLTDLLSDHFDREAIILRKGRLIQEFQASNLRFWPDMRVFDEYEFRKQAAMETHWWNALEGGLDIWVQHVRDWIENGI</sequence>
<gene>
    <name evidence="2" type="ORF">K505DRAFT_376605</name>
</gene>
<evidence type="ECO:0000256" key="1">
    <source>
        <dbReference type="SAM" id="MobiDB-lite"/>
    </source>
</evidence>
<feature type="compositionally biased region" description="Low complexity" evidence="1">
    <location>
        <begin position="1"/>
        <end position="16"/>
    </location>
</feature>
<evidence type="ECO:0000313" key="2">
    <source>
        <dbReference type="EMBL" id="KAF2791655.1"/>
    </source>
</evidence>
<dbReference type="PANTHER" id="PTHR42085">
    <property type="entry name" value="F-BOX DOMAIN-CONTAINING PROTEIN"/>
    <property type="match status" value="1"/>
</dbReference>
<proteinExistence type="predicted"/>
<dbReference type="InterPro" id="IPR038883">
    <property type="entry name" value="AN11006-like"/>
</dbReference>